<evidence type="ECO:0000313" key="2">
    <source>
        <dbReference type="Proteomes" id="UP001162992"/>
    </source>
</evidence>
<comment type="caution">
    <text evidence="1">The sequence shown here is derived from an EMBL/GenBank/DDBJ whole genome shotgun (WGS) entry which is preliminary data.</text>
</comment>
<protein>
    <submittedName>
        <fullName evidence="1">Uncharacterized protein</fullName>
    </submittedName>
</protein>
<gene>
    <name evidence="1" type="ORF">O6H91_17G029500</name>
</gene>
<sequence length="306" mass="34030">MAFASGGGGGGSGGGSSDGSGATVAFDTAHIADVKTWLNSVFDAVGKEVPDFEYTPRTVSHLHNLAMVSQSRTQMAGIVAADLRQKATEFRGQAARIREILEFAGLSHDNFTPNGVESVHTLARAAHILDLKDTEVSSFLVAMADLSLKKVEIEERRHKAHQESKALLDNTRKAIARLTYLKRTLTQLEEEMAGREASMVQWQTNIKIMASKERQYLQQLANFKAILARLGYTPEISHGVLMQMVENRRDLERKTKPILETLRSYQDLPPDKALAELAIEDKRREYEAAEKYLEEALQSALYNPNE</sequence>
<keyword evidence="2" id="KW-1185">Reference proteome</keyword>
<dbReference type="EMBL" id="CM055108">
    <property type="protein sequence ID" value="KAJ7524959.1"/>
    <property type="molecule type" value="Genomic_DNA"/>
</dbReference>
<evidence type="ECO:0000313" key="1">
    <source>
        <dbReference type="EMBL" id="KAJ7524959.1"/>
    </source>
</evidence>
<dbReference type="Proteomes" id="UP001162992">
    <property type="component" value="Chromosome 17"/>
</dbReference>
<name>A0ACC2B5C0_DIPCM</name>
<organism evidence="1 2">
    <name type="scientific">Diphasiastrum complanatum</name>
    <name type="common">Issler's clubmoss</name>
    <name type="synonym">Lycopodium complanatum</name>
    <dbReference type="NCBI Taxonomy" id="34168"/>
    <lineage>
        <taxon>Eukaryota</taxon>
        <taxon>Viridiplantae</taxon>
        <taxon>Streptophyta</taxon>
        <taxon>Embryophyta</taxon>
        <taxon>Tracheophyta</taxon>
        <taxon>Lycopodiopsida</taxon>
        <taxon>Lycopodiales</taxon>
        <taxon>Lycopodiaceae</taxon>
        <taxon>Lycopodioideae</taxon>
        <taxon>Diphasiastrum</taxon>
    </lineage>
</organism>
<accession>A0ACC2B5C0</accession>
<proteinExistence type="predicted"/>
<reference evidence="2" key="1">
    <citation type="journal article" date="2024" name="Proc. Natl. Acad. Sci. U.S.A.">
        <title>Extraordinary preservation of gene collinearity over three hundred million years revealed in homosporous lycophytes.</title>
        <authorList>
            <person name="Li C."/>
            <person name="Wickell D."/>
            <person name="Kuo L.Y."/>
            <person name="Chen X."/>
            <person name="Nie B."/>
            <person name="Liao X."/>
            <person name="Peng D."/>
            <person name="Ji J."/>
            <person name="Jenkins J."/>
            <person name="Williams M."/>
            <person name="Shu S."/>
            <person name="Plott C."/>
            <person name="Barry K."/>
            <person name="Rajasekar S."/>
            <person name="Grimwood J."/>
            <person name="Han X."/>
            <person name="Sun S."/>
            <person name="Hou Z."/>
            <person name="He W."/>
            <person name="Dai G."/>
            <person name="Sun C."/>
            <person name="Schmutz J."/>
            <person name="Leebens-Mack J.H."/>
            <person name="Li F.W."/>
            <person name="Wang L."/>
        </authorList>
    </citation>
    <scope>NUCLEOTIDE SEQUENCE [LARGE SCALE GENOMIC DNA]</scope>
    <source>
        <strain evidence="2">cv. PW_Plant_1</strain>
    </source>
</reference>